<organism evidence="1 2">
    <name type="scientific">Nostoc azollae (strain 0708)</name>
    <name type="common">Anabaena azollae (strain 0708)</name>
    <dbReference type="NCBI Taxonomy" id="551115"/>
    <lineage>
        <taxon>Bacteria</taxon>
        <taxon>Bacillati</taxon>
        <taxon>Cyanobacteriota</taxon>
        <taxon>Cyanophyceae</taxon>
        <taxon>Nostocales</taxon>
        <taxon>Nostocaceae</taxon>
        <taxon>Trichormus</taxon>
    </lineage>
</organism>
<gene>
    <name evidence="1" type="ordered locus">Aazo_3057</name>
</gene>
<dbReference type="RefSeq" id="WP_013191838.1">
    <property type="nucleotide sequence ID" value="NC_014248.1"/>
</dbReference>
<dbReference type="KEGG" id="naz:Aazo_3057"/>
<evidence type="ECO:0000313" key="2">
    <source>
        <dbReference type="Proteomes" id="UP000001511"/>
    </source>
</evidence>
<proteinExistence type="predicted"/>
<protein>
    <submittedName>
        <fullName evidence="1">Putative transcriptional regulators, CopG/Arc/MetJ family</fullName>
    </submittedName>
</protein>
<evidence type="ECO:0000313" key="1">
    <source>
        <dbReference type="EMBL" id="ADI64823.1"/>
    </source>
</evidence>
<dbReference type="EMBL" id="CP002059">
    <property type="protein sequence ID" value="ADI64823.1"/>
    <property type="molecule type" value="Genomic_DNA"/>
</dbReference>
<name>D7E1E6_NOSA0</name>
<sequence>MIPIILDLEREKLLQEQLETGKYRTPNEMITDALKLLAARQNLN</sequence>
<dbReference type="AlphaFoldDB" id="D7E1E6"/>
<accession>D7E1E6</accession>
<keyword evidence="2" id="KW-1185">Reference proteome</keyword>
<reference evidence="1 2" key="1">
    <citation type="journal article" date="2010" name="PLoS ONE">
        <title>Genome erosion in a nitrogen-fixing vertically transmitted endosymbiotic multicellular cyanobacterium.</title>
        <authorList>
            <person name="Ran L."/>
            <person name="Larsson J."/>
            <person name="Vigil-Stenman T."/>
            <person name="Nylander J.A."/>
            <person name="Ininbergs K."/>
            <person name="Zheng W.W."/>
            <person name="Lapidus A."/>
            <person name="Lowry S."/>
            <person name="Haselkorn R."/>
            <person name="Bergman B."/>
        </authorList>
    </citation>
    <scope>NUCLEOTIDE SEQUENCE [LARGE SCALE GENOMIC DNA]</scope>
    <source>
        <strain evidence="1 2">0708</strain>
    </source>
</reference>
<dbReference type="Proteomes" id="UP000001511">
    <property type="component" value="Chromosome"/>
</dbReference>
<dbReference type="HOGENOM" id="CLU_3219306_0_0_3"/>